<dbReference type="InterPro" id="IPR021312">
    <property type="entry name" value="DUF2889"/>
</dbReference>
<organism evidence="2 3">
    <name type="scientific">Lacibacterium aquatile</name>
    <dbReference type="NCBI Taxonomy" id="1168082"/>
    <lineage>
        <taxon>Bacteria</taxon>
        <taxon>Pseudomonadati</taxon>
        <taxon>Pseudomonadota</taxon>
        <taxon>Alphaproteobacteria</taxon>
        <taxon>Rhodospirillales</taxon>
        <taxon>Rhodospirillaceae</taxon>
    </lineage>
</organism>
<name>A0ABW5DK34_9PROT</name>
<dbReference type="EMBL" id="JBHUIP010000001">
    <property type="protein sequence ID" value="MFD2261478.1"/>
    <property type="molecule type" value="Genomic_DNA"/>
</dbReference>
<keyword evidence="3" id="KW-1185">Reference proteome</keyword>
<protein>
    <submittedName>
        <fullName evidence="2">DUF2889 domain-containing protein</fullName>
    </submittedName>
</protein>
<proteinExistence type="predicted"/>
<evidence type="ECO:0000313" key="2">
    <source>
        <dbReference type="EMBL" id="MFD2261478.1"/>
    </source>
</evidence>
<dbReference type="Proteomes" id="UP001597295">
    <property type="component" value="Unassembled WGS sequence"/>
</dbReference>
<accession>A0ABW5DK34</accession>
<sequence>MPLPPPTATRQPLHRRQITLDGYRREDGLWDIEGRLVDTKAYAFENAWRGTLTPGMALHDMSLRLTLDETYTIRDVAVCHDATPFPECPAILLNFRKLIGERIAKGWNQKVRDMLGGIEGCTHLVEMLGPIGTVAFQTIAHDRYRDRSGEGGPPQPPKGKRPPILDTCHALASDSTVVQRFYPEFYTGKPNQP</sequence>
<dbReference type="RefSeq" id="WP_379874320.1">
    <property type="nucleotide sequence ID" value="NZ_JBHUIP010000001.1"/>
</dbReference>
<evidence type="ECO:0000313" key="3">
    <source>
        <dbReference type="Proteomes" id="UP001597295"/>
    </source>
</evidence>
<reference evidence="3" key="1">
    <citation type="journal article" date="2019" name="Int. J. Syst. Evol. Microbiol.">
        <title>The Global Catalogue of Microorganisms (GCM) 10K type strain sequencing project: providing services to taxonomists for standard genome sequencing and annotation.</title>
        <authorList>
            <consortium name="The Broad Institute Genomics Platform"/>
            <consortium name="The Broad Institute Genome Sequencing Center for Infectious Disease"/>
            <person name="Wu L."/>
            <person name="Ma J."/>
        </authorList>
    </citation>
    <scope>NUCLEOTIDE SEQUENCE [LARGE SCALE GENOMIC DNA]</scope>
    <source>
        <strain evidence="3">CGMCC 1.19062</strain>
    </source>
</reference>
<evidence type="ECO:0000256" key="1">
    <source>
        <dbReference type="SAM" id="MobiDB-lite"/>
    </source>
</evidence>
<comment type="caution">
    <text evidence="2">The sequence shown here is derived from an EMBL/GenBank/DDBJ whole genome shotgun (WGS) entry which is preliminary data.</text>
</comment>
<dbReference type="Pfam" id="PF11136">
    <property type="entry name" value="DUF2889"/>
    <property type="match status" value="1"/>
</dbReference>
<gene>
    <name evidence="2" type="ORF">ACFSM5_01170</name>
</gene>
<feature type="region of interest" description="Disordered" evidence="1">
    <location>
        <begin position="144"/>
        <end position="166"/>
    </location>
</feature>